<name>A0A418M3K4_9BACT</name>
<evidence type="ECO:0000313" key="2">
    <source>
        <dbReference type="Proteomes" id="UP000283523"/>
    </source>
</evidence>
<keyword evidence="2" id="KW-1185">Reference proteome</keyword>
<organism evidence="1 2">
    <name type="scientific">Fibrisoma montanum</name>
    <dbReference type="NCBI Taxonomy" id="2305895"/>
    <lineage>
        <taxon>Bacteria</taxon>
        <taxon>Pseudomonadati</taxon>
        <taxon>Bacteroidota</taxon>
        <taxon>Cytophagia</taxon>
        <taxon>Cytophagales</taxon>
        <taxon>Spirosomataceae</taxon>
        <taxon>Fibrisoma</taxon>
    </lineage>
</organism>
<comment type="caution">
    <text evidence="1">The sequence shown here is derived from an EMBL/GenBank/DDBJ whole genome shotgun (WGS) entry which is preliminary data.</text>
</comment>
<sequence>MANFFLHYKAPAGTFAAGMIAARNWDEAERKCQPGQYVIGQQLSERQRAGVARRWAKRSARA</sequence>
<dbReference type="Proteomes" id="UP000283523">
    <property type="component" value="Unassembled WGS sequence"/>
</dbReference>
<proteinExistence type="predicted"/>
<protein>
    <submittedName>
        <fullName evidence="1">Uncharacterized protein</fullName>
    </submittedName>
</protein>
<dbReference type="AlphaFoldDB" id="A0A418M3K4"/>
<accession>A0A418M3K4</accession>
<evidence type="ECO:0000313" key="1">
    <source>
        <dbReference type="EMBL" id="RIV20348.1"/>
    </source>
</evidence>
<dbReference type="EMBL" id="QXED01000006">
    <property type="protein sequence ID" value="RIV20348.1"/>
    <property type="molecule type" value="Genomic_DNA"/>
</dbReference>
<gene>
    <name evidence="1" type="ORF">DYU11_20060</name>
</gene>
<dbReference type="RefSeq" id="WP_119669515.1">
    <property type="nucleotide sequence ID" value="NZ_QXED01000006.1"/>
</dbReference>
<reference evidence="1 2" key="1">
    <citation type="submission" date="2018-08" db="EMBL/GenBank/DDBJ databases">
        <title>Fibrisoma montanum sp. nov., isolated from Danxia mountain soil.</title>
        <authorList>
            <person name="Huang Y."/>
        </authorList>
    </citation>
    <scope>NUCLEOTIDE SEQUENCE [LARGE SCALE GENOMIC DNA]</scope>
    <source>
        <strain evidence="1 2">HYT19</strain>
    </source>
</reference>